<comment type="caution">
    <text evidence="1">The sequence shown here is derived from an EMBL/GenBank/DDBJ whole genome shotgun (WGS) entry which is preliminary data.</text>
</comment>
<accession>A0ABU6L3Q4</accession>
<reference evidence="1 2" key="1">
    <citation type="submission" date="2024-01" db="EMBL/GenBank/DDBJ databases">
        <title>Active colonisers of the gastrointestinal tract of Atlantic salmon farmed in a warm water region.</title>
        <authorList>
            <person name="Bowman J.P."/>
        </authorList>
    </citation>
    <scope>NUCLEOTIDE SEQUENCE [LARGE SCALE GENOMIC DNA]</scope>
    <source>
        <strain evidence="1 2">S3MW1</strain>
    </source>
</reference>
<dbReference type="EMBL" id="JAYXUG010000003">
    <property type="protein sequence ID" value="MEC6831201.1"/>
    <property type="molecule type" value="Genomic_DNA"/>
</dbReference>
<dbReference type="RefSeq" id="WP_327774318.1">
    <property type="nucleotide sequence ID" value="NZ_JAYXUG010000003.1"/>
</dbReference>
<sequence length="305" mass="35696">MDSFKNKLEQKYFDVEHALSMYANSFCTLPAEYIYDKEVLKEHEDIIKRCHIYMIGYLSKAALIDIKQEQRKLKIEYNIAGKKKIIELEMPDGYTLYFEDESGFYIKDKDGNKRLISQDYIHSLLSEHLEFDVRYIGQAYGKDGSRNALDRLLKHETLQKIALSPKPDNITLSLLLLEVEPNNQLVTAMNPFAKNKDDDGIRIKAGLDKLFNTTEQERISLFEAALIRYFYPQFNKEFKDSFPSTNLKVLQDCYKKDFSAVFAEIYIDELPFKLRSEKVGVSHYHCAKHNLHIEKEREAFFYSGS</sequence>
<proteinExistence type="predicted"/>
<dbReference type="Proteomes" id="UP001306119">
    <property type="component" value="Unassembled WGS sequence"/>
</dbReference>
<gene>
    <name evidence="1" type="ORF">VXS06_05405</name>
</gene>
<evidence type="ECO:0000313" key="2">
    <source>
        <dbReference type="Proteomes" id="UP001306119"/>
    </source>
</evidence>
<organism evidence="1 2">
    <name type="scientific">Photobacterium toruni</name>
    <dbReference type="NCBI Taxonomy" id="1935446"/>
    <lineage>
        <taxon>Bacteria</taxon>
        <taxon>Pseudomonadati</taxon>
        <taxon>Pseudomonadota</taxon>
        <taxon>Gammaproteobacteria</taxon>
        <taxon>Vibrionales</taxon>
        <taxon>Vibrionaceae</taxon>
        <taxon>Photobacterium</taxon>
    </lineage>
</organism>
<protein>
    <submittedName>
        <fullName evidence="1">Uncharacterized protein</fullName>
    </submittedName>
</protein>
<evidence type="ECO:0000313" key="1">
    <source>
        <dbReference type="EMBL" id="MEC6831201.1"/>
    </source>
</evidence>
<keyword evidence="2" id="KW-1185">Reference proteome</keyword>
<name>A0ABU6L3Q4_9GAMM</name>